<comment type="caution">
    <text evidence="1">The sequence shown here is derived from an EMBL/GenBank/DDBJ whole genome shotgun (WGS) entry which is preliminary data.</text>
</comment>
<dbReference type="EMBL" id="JABWDY010000047">
    <property type="protein sequence ID" value="KAF5208419.1"/>
    <property type="molecule type" value="Genomic_DNA"/>
</dbReference>
<reference evidence="1 2" key="1">
    <citation type="submission" date="2020-06" db="EMBL/GenBank/DDBJ databases">
        <title>Transcriptomic and genomic resources for Thalictrum thalictroides and T. hernandezii: Facilitating candidate gene discovery in an emerging model plant lineage.</title>
        <authorList>
            <person name="Arias T."/>
            <person name="Riano-Pachon D.M."/>
            <person name="Di Stilio V.S."/>
        </authorList>
    </citation>
    <scope>NUCLEOTIDE SEQUENCE [LARGE SCALE GENOMIC DNA]</scope>
    <source>
        <strain evidence="2">cv. WT478/WT964</strain>
        <tissue evidence="1">Leaves</tissue>
    </source>
</reference>
<sequence length="126" mass="13929">MSMEVNVKQEVNSSGMVSDPMQYPLPELMESLEFASSSNTNQILSSSPEVSSFSVPYFDNNYSLWWPSNGIDDDDRFLMDFGLGMSYDLHSSSGAPNIANYSINDSLLSNTTSDTKPQGLYQSITN</sequence>
<accession>A0A7J6XFU2</accession>
<gene>
    <name evidence="1" type="ORF">FRX31_001999</name>
</gene>
<name>A0A7J6XFU2_THATH</name>
<dbReference type="Proteomes" id="UP000554482">
    <property type="component" value="Unassembled WGS sequence"/>
</dbReference>
<evidence type="ECO:0000313" key="1">
    <source>
        <dbReference type="EMBL" id="KAF5208419.1"/>
    </source>
</evidence>
<proteinExistence type="predicted"/>
<dbReference type="OrthoDB" id="10613220at2759"/>
<keyword evidence="2" id="KW-1185">Reference proteome</keyword>
<organism evidence="1 2">
    <name type="scientific">Thalictrum thalictroides</name>
    <name type="common">Rue-anemone</name>
    <name type="synonym">Anemone thalictroides</name>
    <dbReference type="NCBI Taxonomy" id="46969"/>
    <lineage>
        <taxon>Eukaryota</taxon>
        <taxon>Viridiplantae</taxon>
        <taxon>Streptophyta</taxon>
        <taxon>Embryophyta</taxon>
        <taxon>Tracheophyta</taxon>
        <taxon>Spermatophyta</taxon>
        <taxon>Magnoliopsida</taxon>
        <taxon>Ranunculales</taxon>
        <taxon>Ranunculaceae</taxon>
        <taxon>Thalictroideae</taxon>
        <taxon>Thalictrum</taxon>
    </lineage>
</organism>
<evidence type="ECO:0000313" key="2">
    <source>
        <dbReference type="Proteomes" id="UP000554482"/>
    </source>
</evidence>
<protein>
    <submittedName>
        <fullName evidence="1">Uncharacterized protein</fullName>
    </submittedName>
</protein>
<dbReference type="AlphaFoldDB" id="A0A7J6XFU2"/>